<organism evidence="6 7">
    <name type="scientific">Jutongia huaianensis</name>
    <dbReference type="NCBI Taxonomy" id="2763668"/>
    <lineage>
        <taxon>Bacteria</taxon>
        <taxon>Bacillati</taxon>
        <taxon>Bacillota</taxon>
        <taxon>Clostridia</taxon>
        <taxon>Lachnospirales</taxon>
        <taxon>Lachnospiraceae</taxon>
        <taxon>Jutongia</taxon>
    </lineage>
</organism>
<comment type="caution">
    <text evidence="6">The sequence shown here is derived from an EMBL/GenBank/DDBJ whole genome shotgun (WGS) entry which is preliminary data.</text>
</comment>
<evidence type="ECO:0000256" key="4">
    <source>
        <dbReference type="RuleBase" id="RU003744"/>
    </source>
</evidence>
<dbReference type="PROSITE" id="PS01039">
    <property type="entry name" value="SBP_BACTERIAL_3"/>
    <property type="match status" value="1"/>
</dbReference>
<dbReference type="Pfam" id="PF00497">
    <property type="entry name" value="SBP_bac_3"/>
    <property type="match status" value="1"/>
</dbReference>
<evidence type="ECO:0000313" key="6">
    <source>
        <dbReference type="EMBL" id="MBC8563125.1"/>
    </source>
</evidence>
<dbReference type="PANTHER" id="PTHR35936:SF17">
    <property type="entry name" value="ARGININE-BINDING EXTRACELLULAR PROTEIN ARTP"/>
    <property type="match status" value="1"/>
</dbReference>
<feature type="domain" description="Solute-binding protein family 3/N-terminal" evidence="5">
    <location>
        <begin position="2"/>
        <end position="145"/>
    </location>
</feature>
<evidence type="ECO:0000256" key="2">
    <source>
        <dbReference type="ARBA" id="ARBA00010333"/>
    </source>
</evidence>
<comment type="subcellular location">
    <subcellularLocation>
        <location evidence="1">Cell envelope</location>
    </subcellularLocation>
</comment>
<sequence length="255" mass="28170">MKKVIMLLMVCVLILGGCGKKKNTVHSLDDLKNKSIGVQMKTTGDIYVSDIEGAQIKRFNKGLDAVKALRKGVVDAVMIDDAPAKVFAERFDDVEILSEPYAEEEYGIAVNKDERELLGQIDQALQELKDDGTLGKIVKAWLQDGETQTAYETGKKKSGRKELVMVTNAEFPPYESKLDSGDIVGIDVDIMKAVCDKLGRRLEITDTAFDSVVANVERKMADVGVAAMTITDERKKSVDFTEPYMKATQVVVVRK</sequence>
<dbReference type="SMART" id="SM00062">
    <property type="entry name" value="PBPb"/>
    <property type="match status" value="1"/>
</dbReference>
<dbReference type="Proteomes" id="UP000606193">
    <property type="component" value="Unassembled WGS sequence"/>
</dbReference>
<dbReference type="PANTHER" id="PTHR35936">
    <property type="entry name" value="MEMBRANE-BOUND LYTIC MUREIN TRANSGLYCOSYLASE F"/>
    <property type="match status" value="1"/>
</dbReference>
<dbReference type="EMBL" id="JACRSX010000016">
    <property type="protein sequence ID" value="MBC8563125.1"/>
    <property type="molecule type" value="Genomic_DNA"/>
</dbReference>
<evidence type="ECO:0000256" key="1">
    <source>
        <dbReference type="ARBA" id="ARBA00004196"/>
    </source>
</evidence>
<protein>
    <submittedName>
        <fullName evidence="6">Transporter substrate-binding domain-containing protein</fullName>
    </submittedName>
</protein>
<comment type="similarity">
    <text evidence="2 4">Belongs to the bacterial solute-binding protein 3 family.</text>
</comment>
<dbReference type="RefSeq" id="WP_249298285.1">
    <property type="nucleotide sequence ID" value="NZ_JACRSX010000016.1"/>
</dbReference>
<gene>
    <name evidence="6" type="ORF">H8704_10880</name>
</gene>
<evidence type="ECO:0000256" key="3">
    <source>
        <dbReference type="ARBA" id="ARBA00022729"/>
    </source>
</evidence>
<dbReference type="SUPFAM" id="SSF53850">
    <property type="entry name" value="Periplasmic binding protein-like II"/>
    <property type="match status" value="2"/>
</dbReference>
<keyword evidence="3" id="KW-0732">Signal</keyword>
<dbReference type="InterPro" id="IPR018313">
    <property type="entry name" value="SBP_3_CS"/>
</dbReference>
<dbReference type="Gene3D" id="3.40.190.10">
    <property type="entry name" value="Periplasmic binding protein-like II"/>
    <property type="match status" value="3"/>
</dbReference>
<keyword evidence="7" id="KW-1185">Reference proteome</keyword>
<name>A0ABR7N3D7_9FIRM</name>
<reference evidence="6 7" key="1">
    <citation type="submission" date="2020-08" db="EMBL/GenBank/DDBJ databases">
        <title>Genome public.</title>
        <authorList>
            <person name="Liu C."/>
            <person name="Sun Q."/>
        </authorList>
    </citation>
    <scope>NUCLEOTIDE SEQUENCE [LARGE SCALE GENOMIC DNA]</scope>
    <source>
        <strain evidence="6 7">NSJ-37</strain>
    </source>
</reference>
<dbReference type="PROSITE" id="PS51257">
    <property type="entry name" value="PROKAR_LIPOPROTEIN"/>
    <property type="match status" value="1"/>
</dbReference>
<proteinExistence type="inferred from homology"/>
<evidence type="ECO:0000259" key="5">
    <source>
        <dbReference type="SMART" id="SM00062"/>
    </source>
</evidence>
<accession>A0ABR7N3D7</accession>
<evidence type="ECO:0000313" key="7">
    <source>
        <dbReference type="Proteomes" id="UP000606193"/>
    </source>
</evidence>
<dbReference type="InterPro" id="IPR001638">
    <property type="entry name" value="Solute-binding_3/MltF_N"/>
</dbReference>